<gene>
    <name evidence="4" type="ORF">BO70DRAFT_310262</name>
</gene>
<dbReference type="GO" id="GO:0005634">
    <property type="term" value="C:nucleus"/>
    <property type="evidence" value="ECO:0007669"/>
    <property type="project" value="TreeGrafter"/>
</dbReference>
<dbReference type="PANTHER" id="PTHR23099">
    <property type="entry name" value="TRANSCRIPTIONAL REGULATOR"/>
    <property type="match status" value="1"/>
</dbReference>
<dbReference type="VEuPathDB" id="FungiDB:BO70DRAFT_310262"/>
<protein>
    <recommendedName>
        <fullName evidence="3">SprT-like domain-containing protein</fullName>
    </recommendedName>
</protein>
<dbReference type="RefSeq" id="XP_025402005.1">
    <property type="nucleotide sequence ID" value="XM_025540158.1"/>
</dbReference>
<dbReference type="Pfam" id="PF10263">
    <property type="entry name" value="SprT-like"/>
    <property type="match status" value="1"/>
</dbReference>
<dbReference type="OrthoDB" id="20772at2759"/>
<dbReference type="GeneID" id="37062395"/>
<feature type="region of interest" description="Disordered" evidence="2">
    <location>
        <begin position="1"/>
        <end position="327"/>
    </location>
</feature>
<organism evidence="4 5">
    <name type="scientific">Aspergillus heteromorphus CBS 117.55</name>
    <dbReference type="NCBI Taxonomy" id="1448321"/>
    <lineage>
        <taxon>Eukaryota</taxon>
        <taxon>Fungi</taxon>
        <taxon>Dikarya</taxon>
        <taxon>Ascomycota</taxon>
        <taxon>Pezizomycotina</taxon>
        <taxon>Eurotiomycetes</taxon>
        <taxon>Eurotiomycetidae</taxon>
        <taxon>Eurotiales</taxon>
        <taxon>Aspergillaceae</taxon>
        <taxon>Aspergillus</taxon>
        <taxon>Aspergillus subgen. Circumdati</taxon>
    </lineage>
</organism>
<feature type="compositionally biased region" description="Basic residues" evidence="2">
    <location>
        <begin position="387"/>
        <end position="397"/>
    </location>
</feature>
<reference evidence="4 5" key="1">
    <citation type="submission" date="2016-12" db="EMBL/GenBank/DDBJ databases">
        <title>The genomes of Aspergillus section Nigri reveals drivers in fungal speciation.</title>
        <authorList>
            <consortium name="DOE Joint Genome Institute"/>
            <person name="Vesth T.C."/>
            <person name="Nybo J."/>
            <person name="Theobald S."/>
            <person name="Brandl J."/>
            <person name="Frisvad J.C."/>
            <person name="Nielsen K.F."/>
            <person name="Lyhne E.K."/>
            <person name="Kogle M.E."/>
            <person name="Kuo A."/>
            <person name="Riley R."/>
            <person name="Clum A."/>
            <person name="Nolan M."/>
            <person name="Lipzen A."/>
            <person name="Salamov A."/>
            <person name="Henrissat B."/>
            <person name="Wiebenga A."/>
            <person name="De Vries R.P."/>
            <person name="Grigoriev I.V."/>
            <person name="Mortensen U.H."/>
            <person name="Andersen M.R."/>
            <person name="Baker S.E."/>
        </authorList>
    </citation>
    <scope>NUCLEOTIDE SEQUENCE [LARGE SCALE GENOMIC DNA]</scope>
    <source>
        <strain evidence="4 5">CBS 117.55</strain>
    </source>
</reference>
<comment type="caution">
    <text evidence="4">The sequence shown here is derived from an EMBL/GenBank/DDBJ whole genome shotgun (WGS) entry which is preliminary data.</text>
</comment>
<evidence type="ECO:0000256" key="1">
    <source>
        <dbReference type="SAM" id="Coils"/>
    </source>
</evidence>
<feature type="compositionally biased region" description="Polar residues" evidence="2">
    <location>
        <begin position="88"/>
        <end position="108"/>
    </location>
</feature>
<dbReference type="GO" id="GO:0006950">
    <property type="term" value="P:response to stress"/>
    <property type="evidence" value="ECO:0007669"/>
    <property type="project" value="UniProtKB-ARBA"/>
</dbReference>
<dbReference type="PANTHER" id="PTHR23099:SF0">
    <property type="entry name" value="GERM CELL NUCLEAR ACIDIC PROTEIN"/>
    <property type="match status" value="1"/>
</dbReference>
<dbReference type="InterPro" id="IPR006640">
    <property type="entry name" value="SprT-like_domain"/>
</dbReference>
<feature type="coiled-coil region" evidence="1">
    <location>
        <begin position="480"/>
        <end position="512"/>
    </location>
</feature>
<feature type="compositionally biased region" description="Basic residues" evidence="2">
    <location>
        <begin position="275"/>
        <end position="285"/>
    </location>
</feature>
<feature type="compositionally biased region" description="Acidic residues" evidence="2">
    <location>
        <begin position="254"/>
        <end position="264"/>
    </location>
</feature>
<name>A0A317WPV7_9EURO</name>
<feature type="compositionally biased region" description="Basic residues" evidence="2">
    <location>
        <begin position="685"/>
        <end position="698"/>
    </location>
</feature>
<dbReference type="SMART" id="SM00731">
    <property type="entry name" value="SprT"/>
    <property type="match status" value="1"/>
</dbReference>
<proteinExistence type="predicted"/>
<dbReference type="Proteomes" id="UP000247233">
    <property type="component" value="Unassembled WGS sequence"/>
</dbReference>
<evidence type="ECO:0000313" key="4">
    <source>
        <dbReference type="EMBL" id="PWY88469.1"/>
    </source>
</evidence>
<feature type="compositionally biased region" description="Polar residues" evidence="2">
    <location>
        <begin position="60"/>
        <end position="69"/>
    </location>
</feature>
<feature type="compositionally biased region" description="Polar residues" evidence="2">
    <location>
        <begin position="176"/>
        <end position="189"/>
    </location>
</feature>
<dbReference type="STRING" id="1448321.A0A317WPV7"/>
<feature type="compositionally biased region" description="Polar residues" evidence="2">
    <location>
        <begin position="21"/>
        <end position="31"/>
    </location>
</feature>
<dbReference type="AlphaFoldDB" id="A0A317WPV7"/>
<feature type="compositionally biased region" description="Basic and acidic residues" evidence="2">
    <location>
        <begin position="49"/>
        <end position="59"/>
    </location>
</feature>
<feature type="region of interest" description="Disordered" evidence="2">
    <location>
        <begin position="682"/>
        <end position="703"/>
    </location>
</feature>
<dbReference type="EMBL" id="MSFL01000005">
    <property type="protein sequence ID" value="PWY88469.1"/>
    <property type="molecule type" value="Genomic_DNA"/>
</dbReference>
<evidence type="ECO:0000259" key="3">
    <source>
        <dbReference type="SMART" id="SM00731"/>
    </source>
</evidence>
<evidence type="ECO:0000256" key="2">
    <source>
        <dbReference type="SAM" id="MobiDB-lite"/>
    </source>
</evidence>
<keyword evidence="1" id="KW-0175">Coiled coil</keyword>
<feature type="region of interest" description="Disordered" evidence="2">
    <location>
        <begin position="341"/>
        <end position="408"/>
    </location>
</feature>
<feature type="compositionally biased region" description="Acidic residues" evidence="2">
    <location>
        <begin position="163"/>
        <end position="173"/>
    </location>
</feature>
<sequence>MARLNSASPTKPAVLRERLPATTTSSSNIGRSATVKRGLRDSTPMSQGKTDKEQWKLTDETSWSKSRSPTTTTTTTAAAAERPPQRINRLQRTGTVSSGTFNIFSESDGQSDTEESSRSSLSSTADRLKLTQVNSLLLPLPSPPRARPVRKSVGYNYDKENDPIDGEEQEDEGPSLSRNSSTASNQSPTRRVPPPHTGARGGPRTPNLGYLQQQQQPSSEDEQSEDENDDDDTNSLDDFIVSDNDEISYHESSADETSEEEDVGEEKQPTPSPPRTRKRLIRGRRLFTEAGPSTSPQGSPPNEGLRLDPALPGALTGAVPRLEAKPRRLFQRELDLSDRLGNLKLNQNSAESETDEVPRGQQSQNAGPVKETGPIMATPPGSPSRKNLLRSPKKTRVRIPPTPHQENTDLFWDQETTNAWVDKHSPRKPKNMNPLQELVDSDTEPMDQTNNRMSSRRAFSPIAIPETTPPSKPIPTKTPSKTAIKKLEAAQRKAEKARQQEWNENKDRLAREFFNVLDDAMTGGEISRLSAPTGGVHIIWHKPLQTTAGRAVWKGVVGEVPNIAHKVIRHHATIQLAPRVIDSEDRLIKTMAHEYCHLANFMISQEHKKFHGESFQRWARKCEAVMKPHPRYGNNQVTITNCHNYDINYKYEWKCDPCNKVIKRHSRSITKSHVCGNCHGPFRQVKPKPRKSPQKKKISPLETKKSLPLNAKGLLENVVEAMAADRDRDKARESTKCGLDDGGLGLAVVVTLSDTEDEGVVHV</sequence>
<accession>A0A317WPV7</accession>
<feature type="compositionally biased region" description="Low complexity" evidence="2">
    <location>
        <begin position="70"/>
        <end position="80"/>
    </location>
</feature>
<keyword evidence="5" id="KW-1185">Reference proteome</keyword>
<feature type="domain" description="SprT-like" evidence="3">
    <location>
        <begin position="507"/>
        <end position="685"/>
    </location>
</feature>
<feature type="compositionally biased region" description="Acidic residues" evidence="2">
    <location>
        <begin position="219"/>
        <end position="235"/>
    </location>
</feature>
<evidence type="ECO:0000313" key="5">
    <source>
        <dbReference type="Proteomes" id="UP000247233"/>
    </source>
</evidence>